<sequence length="170" mass="18376">MLSLCKSASGAVRDGVTAGGPEEDGNMSDASRVYPTLPSTCRRGAREGGSSPSLCASGVFVFIWSSTDANCDDHRRRLAQQTVNSCSPATCEKSFLVNTFADIYLLFGFGLLTQYTFEKKKDVRRQADQNPQKSRPGAGEKNARPPGRDDVNTSAKCNRTAVAQEQFGVR</sequence>
<dbReference type="Proteomes" id="UP000438429">
    <property type="component" value="Unassembled WGS sequence"/>
</dbReference>
<name>A0A6A4RSW9_SCOMX</name>
<feature type="compositionally biased region" description="Basic and acidic residues" evidence="1">
    <location>
        <begin position="141"/>
        <end position="151"/>
    </location>
</feature>
<organism evidence="2 3">
    <name type="scientific">Scophthalmus maximus</name>
    <name type="common">Turbot</name>
    <name type="synonym">Psetta maxima</name>
    <dbReference type="NCBI Taxonomy" id="52904"/>
    <lineage>
        <taxon>Eukaryota</taxon>
        <taxon>Metazoa</taxon>
        <taxon>Chordata</taxon>
        <taxon>Craniata</taxon>
        <taxon>Vertebrata</taxon>
        <taxon>Euteleostomi</taxon>
        <taxon>Actinopterygii</taxon>
        <taxon>Neopterygii</taxon>
        <taxon>Teleostei</taxon>
        <taxon>Neoteleostei</taxon>
        <taxon>Acanthomorphata</taxon>
        <taxon>Carangaria</taxon>
        <taxon>Pleuronectiformes</taxon>
        <taxon>Pleuronectoidei</taxon>
        <taxon>Scophthalmidae</taxon>
        <taxon>Scophthalmus</taxon>
    </lineage>
</organism>
<evidence type="ECO:0000256" key="1">
    <source>
        <dbReference type="SAM" id="MobiDB-lite"/>
    </source>
</evidence>
<proteinExistence type="predicted"/>
<gene>
    <name evidence="2" type="ORF">F2P81_022647</name>
</gene>
<dbReference type="EMBL" id="VEVO01000020">
    <property type="protein sequence ID" value="KAF0025766.1"/>
    <property type="molecule type" value="Genomic_DNA"/>
</dbReference>
<evidence type="ECO:0000313" key="3">
    <source>
        <dbReference type="Proteomes" id="UP000438429"/>
    </source>
</evidence>
<accession>A0A6A4RSW9</accession>
<protein>
    <submittedName>
        <fullName evidence="2">Uncharacterized protein</fullName>
    </submittedName>
</protein>
<feature type="region of interest" description="Disordered" evidence="1">
    <location>
        <begin position="1"/>
        <end position="32"/>
    </location>
</feature>
<dbReference type="AlphaFoldDB" id="A0A6A4RSW9"/>
<reference evidence="2 3" key="1">
    <citation type="submission" date="2019-06" db="EMBL/GenBank/DDBJ databases">
        <title>Draft genomes of female and male turbot (Scophthalmus maximus).</title>
        <authorList>
            <person name="Xu H."/>
            <person name="Xu X.-W."/>
            <person name="Shao C."/>
            <person name="Chen S."/>
        </authorList>
    </citation>
    <scope>NUCLEOTIDE SEQUENCE [LARGE SCALE GENOMIC DNA]</scope>
    <source>
        <strain evidence="2">Ysfricsl-2016a</strain>
        <tissue evidence="2">Blood</tissue>
    </source>
</reference>
<comment type="caution">
    <text evidence="2">The sequence shown here is derived from an EMBL/GenBank/DDBJ whole genome shotgun (WGS) entry which is preliminary data.</text>
</comment>
<feature type="region of interest" description="Disordered" evidence="1">
    <location>
        <begin position="122"/>
        <end position="156"/>
    </location>
</feature>
<evidence type="ECO:0000313" key="2">
    <source>
        <dbReference type="EMBL" id="KAF0025766.1"/>
    </source>
</evidence>